<feature type="region of interest" description="Disordered" evidence="1">
    <location>
        <begin position="1"/>
        <end position="23"/>
    </location>
</feature>
<proteinExistence type="predicted"/>
<dbReference type="OrthoDB" id="8159487at2"/>
<sequence>MSDRGRPVRGTGEGPPSPKETTAVLPNQVTRSLLGYGVLAGPFYVTVSLAQALTREGFDLTRHAWSLLSNGDLGWIQITNFVLTGLMVLAAATGLHRALPDTPWVARLVGVYGASLIAAGALRADPGLGFPAGTPAGPGAVSWHGIGHLAAGSIGFLCVIAACVVVGRRFARDGRRGLARYSYTSGALFLAGFVGIASGNSAPALTLGFVAAVLVIWAWLATVSIHLYRATPPC</sequence>
<reference evidence="3" key="1">
    <citation type="submission" date="2021-04" db="EMBL/GenBank/DDBJ databases">
        <title>Dactylosporangium aurantiacum NRRL B-8018 full assembly.</title>
        <authorList>
            <person name="Hartkoorn R.C."/>
            <person name="Beaudoing E."/>
            <person name="Hot D."/>
        </authorList>
    </citation>
    <scope>NUCLEOTIDE SEQUENCE</scope>
    <source>
        <strain evidence="3">NRRL B-8018</strain>
    </source>
</reference>
<feature type="transmembrane region" description="Helical" evidence="2">
    <location>
        <begin position="178"/>
        <end position="198"/>
    </location>
</feature>
<feature type="transmembrane region" description="Helical" evidence="2">
    <location>
        <begin position="204"/>
        <end position="228"/>
    </location>
</feature>
<keyword evidence="2" id="KW-0812">Transmembrane</keyword>
<feature type="transmembrane region" description="Helical" evidence="2">
    <location>
        <begin position="73"/>
        <end position="92"/>
    </location>
</feature>
<evidence type="ECO:0000313" key="4">
    <source>
        <dbReference type="Proteomes" id="UP001058003"/>
    </source>
</evidence>
<dbReference type="EMBL" id="CP073767">
    <property type="protein sequence ID" value="UWZ59882.1"/>
    <property type="molecule type" value="Genomic_DNA"/>
</dbReference>
<evidence type="ECO:0000256" key="1">
    <source>
        <dbReference type="SAM" id="MobiDB-lite"/>
    </source>
</evidence>
<feature type="transmembrane region" description="Helical" evidence="2">
    <location>
        <begin position="104"/>
        <end position="122"/>
    </location>
</feature>
<dbReference type="Pfam" id="PF06197">
    <property type="entry name" value="DUF998"/>
    <property type="match status" value="1"/>
</dbReference>
<dbReference type="KEGG" id="daur:Daura_34050"/>
<dbReference type="AlphaFoldDB" id="A0A9Q9IPD7"/>
<keyword evidence="2" id="KW-1133">Transmembrane helix</keyword>
<keyword evidence="4" id="KW-1185">Reference proteome</keyword>
<evidence type="ECO:0000256" key="2">
    <source>
        <dbReference type="SAM" id="Phobius"/>
    </source>
</evidence>
<feature type="transmembrane region" description="Helical" evidence="2">
    <location>
        <begin position="33"/>
        <end position="53"/>
    </location>
</feature>
<accession>A0A9Q9IPD7</accession>
<name>A0A9Q9IPD7_9ACTN</name>
<evidence type="ECO:0000313" key="3">
    <source>
        <dbReference type="EMBL" id="UWZ59882.1"/>
    </source>
</evidence>
<dbReference type="Proteomes" id="UP001058003">
    <property type="component" value="Chromosome"/>
</dbReference>
<keyword evidence="2" id="KW-0472">Membrane</keyword>
<dbReference type="InterPro" id="IPR009339">
    <property type="entry name" value="DUF998"/>
</dbReference>
<feature type="transmembrane region" description="Helical" evidence="2">
    <location>
        <begin position="142"/>
        <end position="166"/>
    </location>
</feature>
<gene>
    <name evidence="3" type="ORF">Daura_34050</name>
</gene>
<organism evidence="3 4">
    <name type="scientific">Dactylosporangium aurantiacum</name>
    <dbReference type="NCBI Taxonomy" id="35754"/>
    <lineage>
        <taxon>Bacteria</taxon>
        <taxon>Bacillati</taxon>
        <taxon>Actinomycetota</taxon>
        <taxon>Actinomycetes</taxon>
        <taxon>Micromonosporales</taxon>
        <taxon>Micromonosporaceae</taxon>
        <taxon>Dactylosporangium</taxon>
    </lineage>
</organism>
<protein>
    <submittedName>
        <fullName evidence="3">DUF998 domain-containing protein</fullName>
    </submittedName>
</protein>